<dbReference type="EMBL" id="BNDY01000002">
    <property type="protein sequence ID" value="GHI36067.1"/>
    <property type="molecule type" value="Genomic_DNA"/>
</dbReference>
<protein>
    <submittedName>
        <fullName evidence="2">Uncharacterized protein</fullName>
    </submittedName>
</protein>
<name>A0ABQ3QFK7_9ACTN</name>
<comment type="caution">
    <text evidence="2">The sequence shown here is derived from an EMBL/GenBank/DDBJ whole genome shotgun (WGS) entry which is preliminary data.</text>
</comment>
<keyword evidence="3" id="KW-1185">Reference proteome</keyword>
<evidence type="ECO:0000256" key="1">
    <source>
        <dbReference type="SAM" id="MobiDB-lite"/>
    </source>
</evidence>
<sequence length="56" mass="5735">MIEAETLEPVHVAKATQPGADGSREGVSAGGCVRGIRTARRVELAASARGCSDGWP</sequence>
<proteinExistence type="predicted"/>
<evidence type="ECO:0000313" key="3">
    <source>
        <dbReference type="Proteomes" id="UP001050808"/>
    </source>
</evidence>
<organism evidence="2 3">
    <name type="scientific">Streptomyces violascens</name>
    <dbReference type="NCBI Taxonomy" id="67381"/>
    <lineage>
        <taxon>Bacteria</taxon>
        <taxon>Bacillati</taxon>
        <taxon>Actinomycetota</taxon>
        <taxon>Actinomycetes</taxon>
        <taxon>Kitasatosporales</taxon>
        <taxon>Streptomycetaceae</taxon>
        <taxon>Streptomyces</taxon>
    </lineage>
</organism>
<dbReference type="Proteomes" id="UP001050808">
    <property type="component" value="Unassembled WGS sequence"/>
</dbReference>
<evidence type="ECO:0000313" key="2">
    <source>
        <dbReference type="EMBL" id="GHI36067.1"/>
    </source>
</evidence>
<accession>A0ABQ3QFK7</accession>
<gene>
    <name evidence="2" type="ORF">Sviol_04750</name>
</gene>
<feature type="region of interest" description="Disordered" evidence="1">
    <location>
        <begin position="1"/>
        <end position="30"/>
    </location>
</feature>
<reference evidence="2" key="1">
    <citation type="submission" date="2024-05" db="EMBL/GenBank/DDBJ databases">
        <title>Whole genome shotgun sequence of Streptomyces violascens NBRC 12920.</title>
        <authorList>
            <person name="Komaki H."/>
            <person name="Tamura T."/>
        </authorList>
    </citation>
    <scope>NUCLEOTIDE SEQUENCE</scope>
    <source>
        <strain evidence="2">NBRC 12920</strain>
    </source>
</reference>